<evidence type="ECO:0000259" key="5">
    <source>
        <dbReference type="SMART" id="SM00849"/>
    </source>
</evidence>
<organism evidence="6 7">
    <name type="scientific">Actinopolymorpha pittospori</name>
    <dbReference type="NCBI Taxonomy" id="648752"/>
    <lineage>
        <taxon>Bacteria</taxon>
        <taxon>Bacillati</taxon>
        <taxon>Actinomycetota</taxon>
        <taxon>Actinomycetes</taxon>
        <taxon>Propionibacteriales</taxon>
        <taxon>Actinopolymorphaceae</taxon>
        <taxon>Actinopolymorpha</taxon>
    </lineage>
</organism>
<comment type="similarity">
    <text evidence="1">Belongs to the metallo-beta-lactamase superfamily.</text>
</comment>
<keyword evidence="2" id="KW-0479">Metal-binding</keyword>
<feature type="domain" description="Metallo-beta-lactamase" evidence="5">
    <location>
        <begin position="103"/>
        <end position="326"/>
    </location>
</feature>
<protein>
    <submittedName>
        <fullName evidence="6">Glyoxylase-like metal-dependent hydrolase (Beta-lactamase superfamily II)</fullName>
    </submittedName>
</protein>
<dbReference type="SMART" id="SM00849">
    <property type="entry name" value="Lactamase_B"/>
    <property type="match status" value="1"/>
</dbReference>
<dbReference type="SUPFAM" id="SSF56281">
    <property type="entry name" value="Metallo-hydrolase/oxidoreductase"/>
    <property type="match status" value="1"/>
</dbReference>
<dbReference type="InterPro" id="IPR051013">
    <property type="entry name" value="MBL_superfamily_lactonases"/>
</dbReference>
<comment type="caution">
    <text evidence="6">The sequence shown here is derived from an EMBL/GenBank/DDBJ whole genome shotgun (WGS) entry which is preliminary data.</text>
</comment>
<dbReference type="RefSeq" id="WP_337918123.1">
    <property type="nucleotide sequence ID" value="NZ_JADBEM010000001.1"/>
</dbReference>
<evidence type="ECO:0000313" key="7">
    <source>
        <dbReference type="Proteomes" id="UP000638648"/>
    </source>
</evidence>
<dbReference type="Gene3D" id="3.60.15.10">
    <property type="entry name" value="Ribonuclease Z/Hydroxyacylglutathione hydrolase-like"/>
    <property type="match status" value="1"/>
</dbReference>
<dbReference type="AlphaFoldDB" id="A0A927N1C8"/>
<dbReference type="PANTHER" id="PTHR42978:SF6">
    <property type="entry name" value="QUORUM-QUENCHING LACTONASE YTNP-RELATED"/>
    <property type="match status" value="1"/>
</dbReference>
<evidence type="ECO:0000256" key="2">
    <source>
        <dbReference type="ARBA" id="ARBA00022723"/>
    </source>
</evidence>
<dbReference type="GO" id="GO:0016787">
    <property type="term" value="F:hydrolase activity"/>
    <property type="evidence" value="ECO:0007669"/>
    <property type="project" value="UniProtKB-KW"/>
</dbReference>
<reference evidence="6" key="1">
    <citation type="submission" date="2020-10" db="EMBL/GenBank/DDBJ databases">
        <title>Sequencing the genomes of 1000 actinobacteria strains.</title>
        <authorList>
            <person name="Klenk H.-P."/>
        </authorList>
    </citation>
    <scope>NUCLEOTIDE SEQUENCE</scope>
    <source>
        <strain evidence="6">DSM 45354</strain>
    </source>
</reference>
<evidence type="ECO:0000256" key="4">
    <source>
        <dbReference type="ARBA" id="ARBA00022833"/>
    </source>
</evidence>
<keyword evidence="4" id="KW-0862">Zinc</keyword>
<evidence type="ECO:0000256" key="3">
    <source>
        <dbReference type="ARBA" id="ARBA00022801"/>
    </source>
</evidence>
<gene>
    <name evidence="6" type="ORF">HEB94_007329</name>
</gene>
<dbReference type="CDD" id="cd16277">
    <property type="entry name" value="metallo-hydrolase-like_MBL-fold"/>
    <property type="match status" value="1"/>
</dbReference>
<dbReference type="PANTHER" id="PTHR42978">
    <property type="entry name" value="QUORUM-QUENCHING LACTONASE YTNP-RELATED-RELATED"/>
    <property type="match status" value="1"/>
</dbReference>
<proteinExistence type="inferred from homology"/>
<keyword evidence="7" id="KW-1185">Reference proteome</keyword>
<dbReference type="Pfam" id="PF00753">
    <property type="entry name" value="Lactamase_B"/>
    <property type="match status" value="1"/>
</dbReference>
<evidence type="ECO:0000313" key="6">
    <source>
        <dbReference type="EMBL" id="MBE1610481.1"/>
    </source>
</evidence>
<dbReference type="GO" id="GO:0046872">
    <property type="term" value="F:metal ion binding"/>
    <property type="evidence" value="ECO:0007669"/>
    <property type="project" value="UniProtKB-KW"/>
</dbReference>
<dbReference type="InterPro" id="IPR001279">
    <property type="entry name" value="Metallo-B-lactamas"/>
</dbReference>
<sequence>MQRAVGPRRGGEDNVASVDAGYRESGGMWETHLDHERGSVGTGEAMGQMRIGAVEVDRAVEWYGPLRTVGDMFPGSPEDVWRDNADWLSPDFWNPVTGRYNGAVQTWVLRGGGRTILVDTGVGNDRDRPQAPALDHLATDFLDRLAAAGVRPSDVDVVVNTHIHYDHVGWNTHLDGGTWTPTFPNATYLVPRADYDYFHPANAHRMRPPRTDDERARFEGIRLVFADSIEPVERSGQLRLWENEHRVDETIRLEAAPGHTPGSSVLWVESAHSCGVFVGDLLHSPVQILHPEVACTFDLDADQARVSRRRVLDRAASMRATVFPGHFGGAGAASIVAAALPDGFTIAGWAPFPAPPRVR</sequence>
<name>A0A927N1C8_9ACTN</name>
<dbReference type="InterPro" id="IPR036866">
    <property type="entry name" value="RibonucZ/Hydroxyglut_hydro"/>
</dbReference>
<dbReference type="EMBL" id="JADBEM010000001">
    <property type="protein sequence ID" value="MBE1610481.1"/>
    <property type="molecule type" value="Genomic_DNA"/>
</dbReference>
<accession>A0A927N1C8</accession>
<evidence type="ECO:0000256" key="1">
    <source>
        <dbReference type="ARBA" id="ARBA00007749"/>
    </source>
</evidence>
<keyword evidence="3 6" id="KW-0378">Hydrolase</keyword>
<dbReference type="Proteomes" id="UP000638648">
    <property type="component" value="Unassembled WGS sequence"/>
</dbReference>